<sequence length="1928" mass="223467">MENRQNLFIKAKDSEYLHNIICKKDWASLIELASGRNAYKDLLFHFFQSDDSLKVLNSMTEEQILNLLDVSPLSLEEKILSRMEPLCDKDTKFSNIALKLMKELYTHGGDLDSSIIVKCLPINVLRAIIDSRVPNNKFRFGQNKQEFFMFIISSLQQGTSQEENYHYRYLKERDCAKGVFVYITEEINTFPLGRREVFKEVIKSLYDAFLYIESNDNINIHSNLIQTVIAPIFLLITHSLQNKIYDYRNDKEIIELLRNVFNEFYSSKFFLSNASIPILNGYRNNGLINSSKIFEKCKIISPTFYYKVFKKAIEVNNDNFVNRIARVFFTSNEIFRFIRELDDGVYDTLFNASIKESVRELIEMKRSGNFSFCCKLLTNKPKEIELLKGRFIPTFDECLKFIKTVISQIFEKKESLNFDYSIFPEICCFLLNNLNGIECSSCRYSCCDVFVRNQNKLVCCLFNDVNENVHRPLDFLDAEMRNNLVLGVIRHPADRSKFSSIINSNNPTYLVKFICFLASVRDIKLLLPEEKRGNVDQFGFMECKSNSNSNERIKINIVEVFLQALRFWENNDKSLFRDGYLAYYQFVRKILIESIITNDYELKKEAIRVYYRFSEIVSLVKNARYLRFRICIASLTFLTPIAVIVGSEIDEHFVEKYIKRFIQPFNPQSYHLILSEILSRSHLNMNYEDDEDESEFDEIDSFFKKIYIDHHYQIATRMLLELIKENPVKIFHLYYTANLTDPFFISKKRFVCNIMKKFDVLNPSIIDLCNPLKTEHPLSMKVNSPEIEHVYLNHPQYKMSSFVFLEICRFIEKEFRLFSPKLFKTKHTKQLMKIQAFLRKLVCNVCDTFRFVFTLDKPTIDTIQDYYFKQEKYRIIVNYSHNFFDFLNEINGRQNSIFNDESFEIIKRALIARFLSEQDFLRQRNQPLPKFTGFQIIIEFKRHRNAVNIFNVMNYKKMIDEYEFNVYKKVNQMNQKLIKQICQVYNIAKLINDNPFDDVFNVDLTNHRSREKSESARKSEFPMTVHKCFTKIMDSLNKCCAERLVNDFECLERLVSFKPIKNCGSDSSSYSMLTSLLDLLINNFVLSKNELFKACKNCVVAYDDIYRYMTIVARIASPNIGQLNNLHKLCLLKENNIDEKVTKIDTKLFHYIFKCGNIDQILLCMNSYLFESSASFFYKYLQKTSGLLYSKEIINTIINEIVNNGKQVLDVFHVSLAQCSIYPRFVGFPVPQTNLEYLKMIANRSSLSVKRSACANAVYYAIMSFISGNEIPLKDVNEIIEMSHKKAPDEITAFFCLLISRDASMNKMNSLPALFDLKNEKALPESFIINQGPKLIIPKDIGQLYFNCIEKVILSGLKSNKPHIYKLTVTVLNEINVGPEIQRIISPFIEKGLNGLQPNDDNEAFLKYATSFTMKNPEFNECFTSYCEALKIIKNHSFEILKANKQFNLNSPYPESFKKLERLFLTILKAIEKPFIEFKDENEMKSVSLFCSKLIPFLASNRPAVSLDVFLQFEGCLSIFADEVMCQIVHLYKLERKVEALSSFIILITHHDELIFNLPKSIVEIYNHLKSDFGIVHTIQLARNLKNADLKLQQDYKLAKLLLPEVLSHIPDQSSVAKEKEKGVDLGIESEDEIVDVISNLGIFCKNDMFYSHQPMPRGSNLLGKKIQRPIVAEAVCGRCESGSIENGNSTISAPGVNNKIKTGNKKESIDDCQIVARDATAEVVLGNDDEEMRKKIEDEFEEDVNEIDQEFPETEEKVADLGAEVCNEVEEYDDVAEVCIKTEEMQEICVDNEEKLIADVAEVCNEDNENDIDEIAEVCCEDEENAVEEIAEIAEVCDEDEEIAVEEIAEIAAVCDEDDENVVEEIAEVEVEDAVVEEVADAIEENVGKGNDKDLYGRGEQIGYNEEDEGVTGLVQYDGKDVFDLFS</sequence>
<evidence type="ECO:0008006" key="3">
    <source>
        <dbReference type="Google" id="ProtNLM"/>
    </source>
</evidence>
<keyword evidence="2" id="KW-1185">Reference proteome</keyword>
<comment type="caution">
    <text evidence="1">The sequence shown here is derived from an EMBL/GenBank/DDBJ whole genome shotgun (WGS) entry which is preliminary data.</text>
</comment>
<dbReference type="EMBL" id="JAPFFF010000012">
    <property type="protein sequence ID" value="KAK8875511.1"/>
    <property type="molecule type" value="Genomic_DNA"/>
</dbReference>
<name>A0ABR2JCR0_9EUKA</name>
<protein>
    <recommendedName>
        <fullName evidence="3">HECT domain-containing protein</fullName>
    </recommendedName>
</protein>
<organism evidence="1 2">
    <name type="scientific">Tritrichomonas musculus</name>
    <dbReference type="NCBI Taxonomy" id="1915356"/>
    <lineage>
        <taxon>Eukaryota</taxon>
        <taxon>Metamonada</taxon>
        <taxon>Parabasalia</taxon>
        <taxon>Tritrichomonadida</taxon>
        <taxon>Tritrichomonadidae</taxon>
        <taxon>Tritrichomonas</taxon>
    </lineage>
</organism>
<evidence type="ECO:0000313" key="1">
    <source>
        <dbReference type="EMBL" id="KAK8875511.1"/>
    </source>
</evidence>
<reference evidence="1 2" key="1">
    <citation type="submission" date="2024-04" db="EMBL/GenBank/DDBJ databases">
        <title>Tritrichomonas musculus Genome.</title>
        <authorList>
            <person name="Alves-Ferreira E."/>
            <person name="Grigg M."/>
            <person name="Lorenzi H."/>
            <person name="Galac M."/>
        </authorList>
    </citation>
    <scope>NUCLEOTIDE SEQUENCE [LARGE SCALE GENOMIC DNA]</scope>
    <source>
        <strain evidence="1 2">EAF2021</strain>
    </source>
</reference>
<dbReference type="Proteomes" id="UP001470230">
    <property type="component" value="Unassembled WGS sequence"/>
</dbReference>
<accession>A0ABR2JCR0</accession>
<proteinExistence type="predicted"/>
<gene>
    <name evidence="1" type="ORF">M9Y10_005677</name>
</gene>
<evidence type="ECO:0000313" key="2">
    <source>
        <dbReference type="Proteomes" id="UP001470230"/>
    </source>
</evidence>